<evidence type="ECO:0000313" key="3">
    <source>
        <dbReference type="Proteomes" id="UP000600946"/>
    </source>
</evidence>
<gene>
    <name evidence="2" type="ORF">GCM10010326_75100</name>
</gene>
<feature type="compositionally biased region" description="Low complexity" evidence="1">
    <location>
        <begin position="11"/>
        <end position="29"/>
    </location>
</feature>
<comment type="caution">
    <text evidence="2">The sequence shown here is derived from an EMBL/GenBank/DDBJ whole genome shotgun (WGS) entry which is preliminary data.</text>
</comment>
<accession>A0ABQ3B0I9</accession>
<reference evidence="3" key="1">
    <citation type="journal article" date="2019" name="Int. J. Syst. Evol. Microbiol.">
        <title>The Global Catalogue of Microorganisms (GCM) 10K type strain sequencing project: providing services to taxonomists for standard genome sequencing and annotation.</title>
        <authorList>
            <consortium name="The Broad Institute Genomics Platform"/>
            <consortium name="The Broad Institute Genome Sequencing Center for Infectious Disease"/>
            <person name="Wu L."/>
            <person name="Ma J."/>
        </authorList>
    </citation>
    <scope>NUCLEOTIDE SEQUENCE [LARGE SCALE GENOMIC DNA]</scope>
    <source>
        <strain evidence="3">JCM 4594</strain>
    </source>
</reference>
<organism evidence="2 3">
    <name type="scientific">Streptomyces xanthochromogenes</name>
    <dbReference type="NCBI Taxonomy" id="67384"/>
    <lineage>
        <taxon>Bacteria</taxon>
        <taxon>Bacillati</taxon>
        <taxon>Actinomycetota</taxon>
        <taxon>Actinomycetes</taxon>
        <taxon>Kitasatosporales</taxon>
        <taxon>Streptomycetaceae</taxon>
        <taxon>Streptomyces</taxon>
    </lineage>
</organism>
<name>A0ABQ3B0I9_9ACTN</name>
<evidence type="ECO:0000313" key="2">
    <source>
        <dbReference type="EMBL" id="GGY69806.1"/>
    </source>
</evidence>
<keyword evidence="3" id="KW-1185">Reference proteome</keyword>
<sequence>MWRAGRPRKPTAPSAAAADVPEPVEEQPVSTLSDAEFIDLVRRCIGPRSGVHLAVLPDLLGELTGEAWSAARVRASVAAAGVPVSGSVRMRGRKVSTGVRLGALPCPSPSPPVAPPLGVVLAGQEPATPGTTATATPGRRQVGDLLIETVDDTTNPASTHVRVIGKGVNER</sequence>
<protein>
    <submittedName>
        <fullName evidence="2">Uncharacterized protein</fullName>
    </submittedName>
</protein>
<feature type="region of interest" description="Disordered" evidence="1">
    <location>
        <begin position="1"/>
        <end position="29"/>
    </location>
</feature>
<dbReference type="Proteomes" id="UP000600946">
    <property type="component" value="Unassembled WGS sequence"/>
</dbReference>
<evidence type="ECO:0000256" key="1">
    <source>
        <dbReference type="SAM" id="MobiDB-lite"/>
    </source>
</evidence>
<proteinExistence type="predicted"/>
<dbReference type="EMBL" id="BMUU01000022">
    <property type="protein sequence ID" value="GGY69806.1"/>
    <property type="molecule type" value="Genomic_DNA"/>
</dbReference>